<dbReference type="Gene3D" id="3.40.50.720">
    <property type="entry name" value="NAD(P)-binding Rossmann-like Domain"/>
    <property type="match status" value="1"/>
</dbReference>
<dbReference type="GO" id="GO:0030604">
    <property type="term" value="F:1-deoxy-D-xylulose-5-phosphate reductoisomerase activity"/>
    <property type="evidence" value="ECO:0007669"/>
    <property type="project" value="UniProtKB-UniRule"/>
</dbReference>
<dbReference type="EMBL" id="QBKA01000002">
    <property type="protein sequence ID" value="RDC60337.1"/>
    <property type="molecule type" value="Genomic_DNA"/>
</dbReference>
<keyword evidence="5 9" id="KW-0560">Oxidoreductase</keyword>
<dbReference type="SUPFAM" id="SSF69055">
    <property type="entry name" value="1-deoxy-D-xylulose-5-phosphate reductoisomerase, C-terminal domain"/>
    <property type="match status" value="1"/>
</dbReference>
<sequence length="386" mass="39708">MTPRSITILGATGSVGASTLDLVRRSPKSWRVVALTANCSAAELAKLAREFNAECAVVAEESCLPGLRDALADSGIEAAGGNQALCEAATRPADIVVAAIVGCAGLAPTMAAIEQGRTIALANKEALVSAGEVMTAAVARNGATLLPVDSEHNAIFQCLAGNDIADVARITLTASGGPLRTKTLAELAATTPAEAVAHPNWDMGAKISVDSATMMNKGLEFIEAHHLFPVGLDRLAIVVHPQSVIHSMVEYRDGSTLAQLGPSDMRVPIASCLAHPARMDTPMAPLDLATIGELSFFAPDEERFPATKLARNAANAGGATPAILNAANEVAVAAFLAGKIGFTDITVTVAETLERLSLTPPTTLDAVLAVDAEARACAETALETYA</sequence>
<dbReference type="InterPro" id="IPR036291">
    <property type="entry name" value="NAD(P)-bd_dom_sf"/>
</dbReference>
<dbReference type="Pfam" id="PF02670">
    <property type="entry name" value="DXP_reductoisom"/>
    <property type="match status" value="1"/>
</dbReference>
<dbReference type="InterPro" id="IPR036169">
    <property type="entry name" value="DXPR_C_sf"/>
</dbReference>
<gene>
    <name evidence="9" type="primary">dxr</name>
    <name evidence="13" type="ORF">HME9302_01540</name>
</gene>
<dbReference type="PIRSF" id="PIRSF006205">
    <property type="entry name" value="Dxp_reductismrs"/>
    <property type="match status" value="1"/>
</dbReference>
<keyword evidence="13" id="KW-0413">Isomerase</keyword>
<evidence type="ECO:0000259" key="12">
    <source>
        <dbReference type="Pfam" id="PF13288"/>
    </source>
</evidence>
<feature type="binding site" evidence="9">
    <location>
        <position position="125"/>
    </location>
    <ligand>
        <name>NADPH</name>
        <dbReference type="ChEBI" id="CHEBI:57783"/>
    </ligand>
</feature>
<dbReference type="InterPro" id="IPR026877">
    <property type="entry name" value="DXPR_C"/>
</dbReference>
<dbReference type="Pfam" id="PF08436">
    <property type="entry name" value="DXP_redisom_C"/>
    <property type="match status" value="1"/>
</dbReference>
<evidence type="ECO:0000256" key="6">
    <source>
        <dbReference type="ARBA" id="ARBA00023211"/>
    </source>
</evidence>
<comment type="catalytic activity">
    <reaction evidence="8">
        <text>2-C-methyl-D-erythritol 4-phosphate + NADP(+) = 1-deoxy-D-xylulose 5-phosphate + NADPH + H(+)</text>
        <dbReference type="Rhea" id="RHEA:13717"/>
        <dbReference type="ChEBI" id="CHEBI:15378"/>
        <dbReference type="ChEBI" id="CHEBI:57783"/>
        <dbReference type="ChEBI" id="CHEBI:57792"/>
        <dbReference type="ChEBI" id="CHEBI:58262"/>
        <dbReference type="ChEBI" id="CHEBI:58349"/>
        <dbReference type="EC" id="1.1.1.267"/>
    </reaction>
    <physiologicalReaction direction="right-to-left" evidence="8">
        <dbReference type="Rhea" id="RHEA:13719"/>
    </physiologicalReaction>
</comment>
<dbReference type="OrthoDB" id="9806546at2"/>
<feature type="binding site" evidence="9">
    <location>
        <position position="15"/>
    </location>
    <ligand>
        <name>NADPH</name>
        <dbReference type="ChEBI" id="CHEBI:57783"/>
    </ligand>
</feature>
<dbReference type="Gene3D" id="1.10.1740.10">
    <property type="match status" value="1"/>
</dbReference>
<evidence type="ECO:0000259" key="10">
    <source>
        <dbReference type="Pfam" id="PF02670"/>
    </source>
</evidence>
<feature type="binding site" evidence="9">
    <location>
        <position position="216"/>
    </location>
    <ligand>
        <name>1-deoxy-D-xylulose 5-phosphate</name>
        <dbReference type="ChEBI" id="CHEBI:57792"/>
    </ligand>
</feature>
<accession>A0A369QAS3</accession>
<feature type="domain" description="1-deoxy-D-xylulose 5-phosphate reductoisomerase C-terminal" evidence="11">
    <location>
        <begin position="145"/>
        <end position="228"/>
    </location>
</feature>
<feature type="domain" description="1-deoxy-D-xylulose 5-phosphate reductoisomerase N-terminal" evidence="10">
    <location>
        <begin position="6"/>
        <end position="131"/>
    </location>
</feature>
<feature type="binding site" evidence="9">
    <location>
        <position position="14"/>
    </location>
    <ligand>
        <name>NADPH</name>
        <dbReference type="ChEBI" id="CHEBI:57783"/>
    </ligand>
</feature>
<dbReference type="Proteomes" id="UP000253727">
    <property type="component" value="Unassembled WGS sequence"/>
</dbReference>
<evidence type="ECO:0000259" key="11">
    <source>
        <dbReference type="Pfam" id="PF08436"/>
    </source>
</evidence>
<keyword evidence="6 9" id="KW-0464">Manganese</keyword>
<comment type="similarity">
    <text evidence="2 9">Belongs to the DXR family.</text>
</comment>
<evidence type="ECO:0000313" key="13">
    <source>
        <dbReference type="EMBL" id="RDC60337.1"/>
    </source>
</evidence>
<feature type="binding site" evidence="9">
    <location>
        <position position="217"/>
    </location>
    <ligand>
        <name>1-deoxy-D-xylulose 5-phosphate</name>
        <dbReference type="ChEBI" id="CHEBI:57792"/>
    </ligand>
</feature>
<evidence type="ECO:0000256" key="8">
    <source>
        <dbReference type="ARBA" id="ARBA00048543"/>
    </source>
</evidence>
<dbReference type="InterPro" id="IPR013512">
    <property type="entry name" value="DXP_reductoisomerase_N"/>
</dbReference>
<organism evidence="13 14">
    <name type="scientific">Alteripontixanthobacter maritimus</name>
    <dbReference type="NCBI Taxonomy" id="2161824"/>
    <lineage>
        <taxon>Bacteria</taxon>
        <taxon>Pseudomonadati</taxon>
        <taxon>Pseudomonadota</taxon>
        <taxon>Alphaproteobacteria</taxon>
        <taxon>Sphingomonadales</taxon>
        <taxon>Erythrobacteraceae</taxon>
        <taxon>Alteripontixanthobacter</taxon>
    </lineage>
</organism>
<dbReference type="UniPathway" id="UPA00056">
    <property type="reaction ID" value="UER00092"/>
</dbReference>
<dbReference type="AlphaFoldDB" id="A0A369QAS3"/>
<feature type="binding site" evidence="9">
    <location>
        <position position="220"/>
    </location>
    <ligand>
        <name>1-deoxy-D-xylulose 5-phosphate</name>
        <dbReference type="ChEBI" id="CHEBI:57792"/>
    </ligand>
</feature>
<keyword evidence="14" id="KW-1185">Reference proteome</keyword>
<dbReference type="Pfam" id="PF13288">
    <property type="entry name" value="DXPR_C"/>
    <property type="match status" value="1"/>
</dbReference>
<protein>
    <recommendedName>
        <fullName evidence="9">1-deoxy-D-xylulose 5-phosphate reductoisomerase</fullName>
        <shortName evidence="9">DXP reductoisomerase</shortName>
        <ecNumber evidence="9">1.1.1.267</ecNumber>
    </recommendedName>
    <alternativeName>
        <fullName evidence="9">1-deoxyxylulose-5-phosphate reductoisomerase</fullName>
    </alternativeName>
    <alternativeName>
        <fullName evidence="9">2-C-methyl-D-erythritol 4-phosphate synthase</fullName>
    </alternativeName>
</protein>
<evidence type="ECO:0000256" key="7">
    <source>
        <dbReference type="ARBA" id="ARBA00023229"/>
    </source>
</evidence>
<dbReference type="EC" id="1.1.1.267" evidence="9"/>
<comment type="caution">
    <text evidence="13">The sequence shown here is derived from an EMBL/GenBank/DDBJ whole genome shotgun (WGS) entry which is preliminary data.</text>
</comment>
<feature type="binding site" evidence="9">
    <location>
        <position position="198"/>
    </location>
    <ligand>
        <name>1-deoxy-D-xylulose 5-phosphate</name>
        <dbReference type="ChEBI" id="CHEBI:57792"/>
    </ligand>
</feature>
<reference evidence="13 14" key="1">
    <citation type="submission" date="2018-04" db="EMBL/GenBank/DDBJ databases">
        <title>Altererythrobacter sp. HME9302 genome sequencing and assembly.</title>
        <authorList>
            <person name="Kang H."/>
            <person name="Kim H."/>
            <person name="Joh K."/>
        </authorList>
    </citation>
    <scope>NUCLEOTIDE SEQUENCE [LARGE SCALE GENOMIC DNA]</scope>
    <source>
        <strain evidence="13 14">HME9302</strain>
    </source>
</reference>
<feature type="binding site" evidence="9">
    <location>
        <position position="151"/>
    </location>
    <ligand>
        <name>1-deoxy-D-xylulose 5-phosphate</name>
        <dbReference type="ChEBI" id="CHEBI:57792"/>
    </ligand>
</feature>
<dbReference type="FunFam" id="3.40.50.720:FF:000045">
    <property type="entry name" value="1-deoxy-D-xylulose 5-phosphate reductoisomerase"/>
    <property type="match status" value="1"/>
</dbReference>
<dbReference type="GO" id="GO:0030145">
    <property type="term" value="F:manganese ion binding"/>
    <property type="evidence" value="ECO:0007669"/>
    <property type="project" value="TreeGrafter"/>
</dbReference>
<comment type="function">
    <text evidence="9">Catalyzes the NADPH-dependent rearrangement and reduction of 1-deoxy-D-xylulose-5-phosphate (DXP) to 2-C-methyl-D-erythritol 4-phosphate (MEP).</text>
</comment>
<feature type="binding site" evidence="9">
    <location>
        <position position="204"/>
    </location>
    <ligand>
        <name>NADPH</name>
        <dbReference type="ChEBI" id="CHEBI:57783"/>
    </ligand>
</feature>
<feature type="binding site" evidence="9">
    <location>
        <position position="220"/>
    </location>
    <ligand>
        <name>Mn(2+)</name>
        <dbReference type="ChEBI" id="CHEBI:29035"/>
    </ligand>
</feature>
<feature type="binding site" evidence="9">
    <location>
        <position position="150"/>
    </location>
    <ligand>
        <name>1-deoxy-D-xylulose 5-phosphate</name>
        <dbReference type="ChEBI" id="CHEBI:57792"/>
    </ligand>
</feature>
<feature type="binding site" evidence="9">
    <location>
        <position position="175"/>
    </location>
    <ligand>
        <name>1-deoxy-D-xylulose 5-phosphate</name>
        <dbReference type="ChEBI" id="CHEBI:57792"/>
    </ligand>
</feature>
<feature type="binding site" evidence="9">
    <location>
        <position position="124"/>
    </location>
    <ligand>
        <name>1-deoxy-D-xylulose 5-phosphate</name>
        <dbReference type="ChEBI" id="CHEBI:57792"/>
    </ligand>
</feature>
<dbReference type="GO" id="GO:0016853">
    <property type="term" value="F:isomerase activity"/>
    <property type="evidence" value="ECO:0007669"/>
    <property type="project" value="UniProtKB-KW"/>
</dbReference>
<evidence type="ECO:0000256" key="3">
    <source>
        <dbReference type="ARBA" id="ARBA00022723"/>
    </source>
</evidence>
<proteinExistence type="inferred from homology"/>
<comment type="caution">
    <text evidence="9">Lacks conserved residue(s) required for the propagation of feature annotation.</text>
</comment>
<evidence type="ECO:0000256" key="1">
    <source>
        <dbReference type="ARBA" id="ARBA00005094"/>
    </source>
</evidence>
<feature type="binding site" evidence="9">
    <location>
        <position position="149"/>
    </location>
    <ligand>
        <name>Mn(2+)</name>
        <dbReference type="ChEBI" id="CHEBI:29035"/>
    </ligand>
</feature>
<dbReference type="GO" id="GO:0070402">
    <property type="term" value="F:NADPH binding"/>
    <property type="evidence" value="ECO:0007669"/>
    <property type="project" value="InterPro"/>
</dbReference>
<evidence type="ECO:0000313" key="14">
    <source>
        <dbReference type="Proteomes" id="UP000253727"/>
    </source>
</evidence>
<evidence type="ECO:0000256" key="5">
    <source>
        <dbReference type="ARBA" id="ARBA00023002"/>
    </source>
</evidence>
<feature type="binding site" evidence="9">
    <location>
        <position position="123"/>
    </location>
    <ligand>
        <name>NADPH</name>
        <dbReference type="ChEBI" id="CHEBI:57783"/>
    </ligand>
</feature>
<keyword evidence="3 9" id="KW-0479">Metal-binding</keyword>
<dbReference type="InterPro" id="IPR013644">
    <property type="entry name" value="DXP_reductoisomerase_C"/>
</dbReference>
<dbReference type="PANTHER" id="PTHR30525">
    <property type="entry name" value="1-DEOXY-D-XYLULOSE 5-PHOSPHATE REDUCTOISOMERASE"/>
    <property type="match status" value="1"/>
</dbReference>
<evidence type="ECO:0000256" key="2">
    <source>
        <dbReference type="ARBA" id="ARBA00006825"/>
    </source>
</evidence>
<dbReference type="RefSeq" id="WP_115366523.1">
    <property type="nucleotide sequence ID" value="NZ_QBKA01000002.1"/>
</dbReference>
<feature type="binding site" evidence="9">
    <location>
        <position position="151"/>
    </location>
    <ligand>
        <name>Mn(2+)</name>
        <dbReference type="ChEBI" id="CHEBI:29035"/>
    </ligand>
</feature>
<dbReference type="HAMAP" id="MF_00183">
    <property type="entry name" value="DXP_reductoisom"/>
    <property type="match status" value="1"/>
</dbReference>
<comment type="pathway">
    <text evidence="1 9">Isoprenoid biosynthesis; isopentenyl diphosphate biosynthesis via DXP pathway; isopentenyl diphosphate from 1-deoxy-D-xylulose 5-phosphate: step 1/6.</text>
</comment>
<dbReference type="SUPFAM" id="SSF55347">
    <property type="entry name" value="Glyceraldehyde-3-phosphate dehydrogenase-like, C-terminal domain"/>
    <property type="match status" value="1"/>
</dbReference>
<dbReference type="NCBIfam" id="NF009114">
    <property type="entry name" value="PRK12464.1"/>
    <property type="match status" value="1"/>
</dbReference>
<dbReference type="PANTHER" id="PTHR30525:SF0">
    <property type="entry name" value="1-DEOXY-D-XYLULOSE 5-PHOSPHATE REDUCTOISOMERASE, CHLOROPLASTIC"/>
    <property type="match status" value="1"/>
</dbReference>
<name>A0A369QAS3_9SPHN</name>
<dbReference type="NCBIfam" id="TIGR00243">
    <property type="entry name" value="Dxr"/>
    <property type="match status" value="1"/>
</dbReference>
<evidence type="ECO:0000256" key="9">
    <source>
        <dbReference type="HAMAP-Rule" id="MF_00183"/>
    </source>
</evidence>
<feature type="binding site" evidence="9">
    <location>
        <position position="211"/>
    </location>
    <ligand>
        <name>1-deoxy-D-xylulose 5-phosphate</name>
        <dbReference type="ChEBI" id="CHEBI:57792"/>
    </ligand>
</feature>
<dbReference type="InterPro" id="IPR003821">
    <property type="entry name" value="DXP_reductoisomerase"/>
</dbReference>
<feature type="domain" description="DXP reductoisomerase C-terminal" evidence="12">
    <location>
        <begin position="260"/>
        <end position="376"/>
    </location>
</feature>
<keyword evidence="4 9" id="KW-0521">NADP</keyword>
<dbReference type="GO" id="GO:0051484">
    <property type="term" value="P:isopentenyl diphosphate biosynthetic process, methylerythritol 4-phosphate pathway involved in terpenoid biosynthetic process"/>
    <property type="evidence" value="ECO:0007669"/>
    <property type="project" value="UniProtKB-ARBA"/>
</dbReference>
<keyword evidence="7 9" id="KW-0414">Isoprene biosynthesis</keyword>
<feature type="binding site" evidence="9">
    <location>
        <position position="12"/>
    </location>
    <ligand>
        <name>NADPH</name>
        <dbReference type="ChEBI" id="CHEBI:57783"/>
    </ligand>
</feature>
<keyword evidence="9" id="KW-0460">Magnesium</keyword>
<comment type="cofactor">
    <cofactor evidence="9">
        <name>Mg(2+)</name>
        <dbReference type="ChEBI" id="CHEBI:18420"/>
    </cofactor>
    <cofactor evidence="9">
        <name>Mn(2+)</name>
        <dbReference type="ChEBI" id="CHEBI:29035"/>
    </cofactor>
</comment>
<feature type="binding site" evidence="9">
    <location>
        <position position="13"/>
    </location>
    <ligand>
        <name>NADPH</name>
        <dbReference type="ChEBI" id="CHEBI:57783"/>
    </ligand>
</feature>
<dbReference type="SUPFAM" id="SSF51735">
    <property type="entry name" value="NAD(P)-binding Rossmann-fold domains"/>
    <property type="match status" value="1"/>
</dbReference>
<evidence type="ECO:0000256" key="4">
    <source>
        <dbReference type="ARBA" id="ARBA00022857"/>
    </source>
</evidence>